<dbReference type="AlphaFoldDB" id="A0A3B0WMT2"/>
<gene>
    <name evidence="1" type="ORF">MNBD_GAMMA06-1148</name>
</gene>
<accession>A0A3B0WMT2</accession>
<name>A0A3B0WMT2_9ZZZZ</name>
<sequence>MKRIFYFTGYRLRVLHWKGKKLVGSSSFEPTDLGFEKFHSYLSQTKNIPGKFLVDVIEEDFRREIIPHVGSKDRKSVISRLLDRYYRASKNYCYSEIIGREKTGRKDDVVLIGAMTNPQLIKPWITILDECEVPLSGIWSLPIISKALLKIIKAQTGVVLLISQQVNSNIRQTLFRDCKLISSRQSIINQDINNSSEIGELSAPEVRRTIDFLRAQGLVGANEIINLHVLGSDEQMSSLQKAFKINTQQTVSIHRIADIQEKLGLSDADEKFSGNIFSWFCASQSLVPSHYGENEIFSRYHSRLAAAALYAASLLTFITGALLTESNISSAMEHEKSIGFLKQEENSYKEIYSKKFKDFEGVFQNAGIMNSAVELAEQIKINSMTSPLDFLISLSDTLSQHDDSDIRVDKIEWKAINIDKEKNKIHKANFTDKLNVKHSAIVTGRINVPENRYRESVNRIQTIIETLKASSRIENVITLKMPVDLRSESKFSTESGADIDEQIKKELSGIFSLEIIMQAPDHV</sequence>
<reference evidence="1" key="1">
    <citation type="submission" date="2018-06" db="EMBL/GenBank/DDBJ databases">
        <authorList>
            <person name="Zhirakovskaya E."/>
        </authorList>
    </citation>
    <scope>NUCLEOTIDE SEQUENCE</scope>
</reference>
<evidence type="ECO:0000313" key="1">
    <source>
        <dbReference type="EMBL" id="VAW52592.1"/>
    </source>
</evidence>
<proteinExistence type="predicted"/>
<protein>
    <submittedName>
        <fullName evidence="1">Uncharacterized protein</fullName>
    </submittedName>
</protein>
<dbReference type="EMBL" id="UOFD01000050">
    <property type="protein sequence ID" value="VAW52592.1"/>
    <property type="molecule type" value="Genomic_DNA"/>
</dbReference>
<organism evidence="1">
    <name type="scientific">hydrothermal vent metagenome</name>
    <dbReference type="NCBI Taxonomy" id="652676"/>
    <lineage>
        <taxon>unclassified sequences</taxon>
        <taxon>metagenomes</taxon>
        <taxon>ecological metagenomes</taxon>
    </lineage>
</organism>